<evidence type="ECO:0000313" key="2">
    <source>
        <dbReference type="Proteomes" id="UP001561463"/>
    </source>
</evidence>
<gene>
    <name evidence="1" type="ORF">AB7Z85_21530</name>
</gene>
<dbReference type="Proteomes" id="UP001561463">
    <property type="component" value="Unassembled WGS sequence"/>
</dbReference>
<name>A0ABV4ADC2_9ENTR</name>
<organism evidence="1 2">
    <name type="scientific">Pseudenterobacter timonensis</name>
    <dbReference type="NCBI Taxonomy" id="1755099"/>
    <lineage>
        <taxon>Bacteria</taxon>
        <taxon>Pseudomonadati</taxon>
        <taxon>Pseudomonadota</taxon>
        <taxon>Gammaproteobacteria</taxon>
        <taxon>Enterobacterales</taxon>
        <taxon>Enterobacteriaceae</taxon>
        <taxon>Pseudenterobacter</taxon>
    </lineage>
</organism>
<dbReference type="EMBL" id="JBFZPZ010000043">
    <property type="protein sequence ID" value="MEX9255060.1"/>
    <property type="molecule type" value="Genomic_DNA"/>
</dbReference>
<reference evidence="1 2" key="1">
    <citation type="submission" date="2024-03" db="EMBL/GenBank/DDBJ databases">
        <title>Role of Flies in the Dissemination of Carbapenem-Resistant Enterobacteriaceae (CRE): An Epidemiological and Genomic Study in China.</title>
        <authorList>
            <person name="Chen K."/>
            <person name="Zhang R."/>
            <person name="Chen S."/>
        </authorList>
    </citation>
    <scope>NUCLEOTIDE SEQUENCE [LARGE SCALE GENOMIC DNA]</scope>
    <source>
        <strain evidence="2">fly-313</strain>
    </source>
</reference>
<evidence type="ECO:0000313" key="1">
    <source>
        <dbReference type="EMBL" id="MEX9255060.1"/>
    </source>
</evidence>
<sequence>RLDLFPGFTYFLLMKRSQLTLIDGCFMFGFSPGELMNLCPDERLLFVRMISAMLRRSGGDAGAFMFEAYRHIVSDTNQARRSYMLDLLESVRHDYVHGGYT</sequence>
<proteinExistence type="predicted"/>
<accession>A0ABV4ADC2</accession>
<keyword evidence="2" id="KW-1185">Reference proteome</keyword>
<feature type="non-terminal residue" evidence="1">
    <location>
        <position position="1"/>
    </location>
</feature>
<evidence type="ECO:0008006" key="3">
    <source>
        <dbReference type="Google" id="ProtNLM"/>
    </source>
</evidence>
<dbReference type="RefSeq" id="WP_369499055.1">
    <property type="nucleotide sequence ID" value="NZ_JBFZPZ010000043.1"/>
</dbReference>
<protein>
    <recommendedName>
        <fullName evidence="3">Apea-like HEPN domain-containing protein</fullName>
    </recommendedName>
</protein>
<comment type="caution">
    <text evidence="1">The sequence shown here is derived from an EMBL/GenBank/DDBJ whole genome shotgun (WGS) entry which is preliminary data.</text>
</comment>